<dbReference type="InterPro" id="IPR017143">
    <property type="entry name" value="UCP037225"/>
</dbReference>
<dbReference type="KEGG" id="aaj:BOQ57_12055"/>
<reference evidence="1" key="1">
    <citation type="journal article" date="2018" name="Genome Biol.">
        <title>SKESA: strategic k-mer extension for scrupulous assemblies.</title>
        <authorList>
            <person name="Souvorov A."/>
            <person name="Agarwala R."/>
            <person name="Lipman D.J."/>
        </authorList>
    </citation>
    <scope>NUCLEOTIDE SEQUENCE</scope>
    <source>
        <strain evidence="1">OLC2673_Aeromonas</strain>
    </source>
</reference>
<dbReference type="AlphaFoldDB" id="A0A081URG7"/>
<dbReference type="eggNOG" id="ENOG50331EB">
    <property type="taxonomic scope" value="Bacteria"/>
</dbReference>
<reference evidence="1" key="2">
    <citation type="submission" date="2020-01" db="EMBL/GenBank/DDBJ databases">
        <authorList>
            <consortium name="NCBI Pathogen Detection Project"/>
        </authorList>
    </citation>
    <scope>NUCLEOTIDE SEQUENCE</scope>
    <source>
        <strain evidence="1">OLC2673_Aeromonas</strain>
    </source>
</reference>
<reference evidence="2" key="3">
    <citation type="submission" date="2023-02" db="EMBL/GenBank/DDBJ databases">
        <title>The sequence of Aeromonas hydrophila K533.</title>
        <authorList>
            <person name="Luo X."/>
        </authorList>
    </citation>
    <scope>NUCLEOTIDE SEQUENCE</scope>
    <source>
        <strain evidence="2">K533</strain>
    </source>
</reference>
<organism evidence="1 3">
    <name type="scientific">Aeromonas hydrophila</name>
    <dbReference type="NCBI Taxonomy" id="644"/>
    <lineage>
        <taxon>Bacteria</taxon>
        <taxon>Pseudomonadati</taxon>
        <taxon>Pseudomonadota</taxon>
        <taxon>Gammaproteobacteria</taxon>
        <taxon>Aeromonadales</taxon>
        <taxon>Aeromonadaceae</taxon>
        <taxon>Aeromonas</taxon>
    </lineage>
</organism>
<dbReference type="EMBL" id="CP118942">
    <property type="protein sequence ID" value="WEE28480.1"/>
    <property type="molecule type" value="Genomic_DNA"/>
</dbReference>
<evidence type="ECO:0000313" key="2">
    <source>
        <dbReference type="EMBL" id="WEE28480.1"/>
    </source>
</evidence>
<dbReference type="PIRSF" id="PIRSF037225">
    <property type="entry name" value="UCP037225"/>
    <property type="match status" value="1"/>
</dbReference>
<name>A0A081URG7_AERHY</name>
<dbReference type="Proteomes" id="UP000859505">
    <property type="component" value="Unassembled WGS sequence"/>
</dbReference>
<proteinExistence type="predicted"/>
<dbReference type="RefSeq" id="WP_005301298.1">
    <property type="nucleotide sequence ID" value="NZ_AP019193.1"/>
</dbReference>
<protein>
    <submittedName>
        <fullName evidence="1">CPXCG motif-containing cysteine-rich protein</fullName>
    </submittedName>
</protein>
<dbReference type="OMA" id="QVHGEEW"/>
<evidence type="ECO:0000313" key="1">
    <source>
        <dbReference type="EMBL" id="HAT6344813.1"/>
    </source>
</evidence>
<dbReference type="GeneID" id="99770391"/>
<gene>
    <name evidence="1" type="ORF">JAJ28_002560</name>
    <name evidence="2" type="ORF">PY771_09245</name>
</gene>
<dbReference type="InterPro" id="IPR025990">
    <property type="entry name" value="zinc_ribbon_bacterial"/>
</dbReference>
<dbReference type="Pfam" id="PF14255">
    <property type="entry name" value="Zn_ribbon_21"/>
    <property type="match status" value="1"/>
</dbReference>
<dbReference type="KEGG" id="ahi:VU14_09985"/>
<dbReference type="Proteomes" id="UP001214666">
    <property type="component" value="Chromosome"/>
</dbReference>
<accession>A0A081URG7</accession>
<sequence length="67" mass="7887">MIEYTSKRIVCPHCGHHTRVELDASQGDQEFYEDCMACCNPIHLRLHRDEARDCLQLFVDADDEQMF</sequence>
<dbReference type="EMBL" id="DACTUL010000019">
    <property type="protein sequence ID" value="HAT6344813.1"/>
    <property type="molecule type" value="Genomic_DNA"/>
</dbReference>
<evidence type="ECO:0000313" key="3">
    <source>
        <dbReference type="Proteomes" id="UP000859505"/>
    </source>
</evidence>